<dbReference type="Gene3D" id="2.60.40.1120">
    <property type="entry name" value="Carboxypeptidase-like, regulatory domain"/>
    <property type="match status" value="1"/>
</dbReference>
<evidence type="ECO:0000256" key="14">
    <source>
        <dbReference type="PROSITE-ProRule" id="PRU01360"/>
    </source>
</evidence>
<evidence type="ECO:0000256" key="8">
    <source>
        <dbReference type="ARBA" id="ARBA00023004"/>
    </source>
</evidence>
<dbReference type="PANTHER" id="PTHR32552:SF68">
    <property type="entry name" value="FERRICHROME OUTER MEMBRANE TRANSPORTER_PHAGE RECEPTOR"/>
    <property type="match status" value="1"/>
</dbReference>
<dbReference type="SUPFAM" id="SSF49452">
    <property type="entry name" value="Starch-binding domain-like"/>
    <property type="match status" value="1"/>
</dbReference>
<dbReference type="Pfam" id="PF07715">
    <property type="entry name" value="Plug"/>
    <property type="match status" value="1"/>
</dbReference>
<dbReference type="GO" id="GO:0038023">
    <property type="term" value="F:signaling receptor activity"/>
    <property type="evidence" value="ECO:0007669"/>
    <property type="project" value="InterPro"/>
</dbReference>
<evidence type="ECO:0000256" key="11">
    <source>
        <dbReference type="ARBA" id="ARBA00023136"/>
    </source>
</evidence>
<dbReference type="NCBIfam" id="TIGR01783">
    <property type="entry name" value="TonB-siderophor"/>
    <property type="match status" value="1"/>
</dbReference>
<dbReference type="InterPro" id="IPR013784">
    <property type="entry name" value="Carb-bd-like_fold"/>
</dbReference>
<feature type="domain" description="TonB-dependent receptor-like beta-barrel" evidence="17">
    <location>
        <begin position="341"/>
        <end position="773"/>
    </location>
</feature>
<name>A0A4R3KWP2_9SPHI</name>
<dbReference type="GO" id="GO:0015344">
    <property type="term" value="F:siderophore uptake transmembrane transporter activity"/>
    <property type="evidence" value="ECO:0007669"/>
    <property type="project" value="TreeGrafter"/>
</dbReference>
<dbReference type="Gene3D" id="2.40.170.20">
    <property type="entry name" value="TonB-dependent receptor, beta-barrel domain"/>
    <property type="match status" value="1"/>
</dbReference>
<dbReference type="InterPro" id="IPR010105">
    <property type="entry name" value="TonB_sidphr_rcpt"/>
</dbReference>
<keyword evidence="11 14" id="KW-0472">Membrane</keyword>
<dbReference type="OrthoDB" id="9775095at2"/>
<dbReference type="InterPro" id="IPR010917">
    <property type="entry name" value="TonB_rcpt_CS"/>
</dbReference>
<dbReference type="Gene3D" id="2.170.130.10">
    <property type="entry name" value="TonB-dependent receptor, plug domain"/>
    <property type="match status" value="1"/>
</dbReference>
<dbReference type="InterPro" id="IPR012910">
    <property type="entry name" value="Plug_dom"/>
</dbReference>
<dbReference type="PROSITE" id="PS01156">
    <property type="entry name" value="TONB_DEPENDENT_REC_2"/>
    <property type="match status" value="1"/>
</dbReference>
<evidence type="ECO:0000256" key="5">
    <source>
        <dbReference type="ARBA" id="ARBA00022496"/>
    </source>
</evidence>
<dbReference type="InterPro" id="IPR039426">
    <property type="entry name" value="TonB-dep_rcpt-like"/>
</dbReference>
<dbReference type="GO" id="GO:0030246">
    <property type="term" value="F:carbohydrate binding"/>
    <property type="evidence" value="ECO:0007669"/>
    <property type="project" value="InterPro"/>
</dbReference>
<reference evidence="19 20" key="1">
    <citation type="submission" date="2019-03" db="EMBL/GenBank/DDBJ databases">
        <title>Genomic Encyclopedia of Type Strains, Phase IV (KMG-IV): sequencing the most valuable type-strain genomes for metagenomic binning, comparative biology and taxonomic classification.</title>
        <authorList>
            <person name="Goeker M."/>
        </authorList>
    </citation>
    <scope>NUCLEOTIDE SEQUENCE [LARGE SCALE GENOMIC DNA]</scope>
    <source>
        <strain evidence="19 20">DSM 21100</strain>
    </source>
</reference>
<evidence type="ECO:0000256" key="10">
    <source>
        <dbReference type="ARBA" id="ARBA00023077"/>
    </source>
</evidence>
<keyword evidence="5" id="KW-0410">Iron transport</keyword>
<dbReference type="RefSeq" id="WP_132128004.1">
    <property type="nucleotide sequence ID" value="NZ_CP042432.1"/>
</dbReference>
<dbReference type="PROSITE" id="PS52016">
    <property type="entry name" value="TONB_DEPENDENT_REC_3"/>
    <property type="match status" value="1"/>
</dbReference>
<feature type="chain" id="PRO_5020282414" evidence="16">
    <location>
        <begin position="20"/>
        <end position="801"/>
    </location>
</feature>
<dbReference type="AlphaFoldDB" id="A0A4R3KWP2"/>
<evidence type="ECO:0000256" key="4">
    <source>
        <dbReference type="ARBA" id="ARBA00022452"/>
    </source>
</evidence>
<dbReference type="SUPFAM" id="SSF56935">
    <property type="entry name" value="Porins"/>
    <property type="match status" value="1"/>
</dbReference>
<gene>
    <name evidence="19" type="ORF">EDD80_10280</name>
</gene>
<accession>A0A4R3KWP2</accession>
<dbReference type="InterPro" id="IPR036942">
    <property type="entry name" value="Beta-barrel_TonB_sf"/>
</dbReference>
<organism evidence="19 20">
    <name type="scientific">Anseongella ginsenosidimutans</name>
    <dbReference type="NCBI Taxonomy" id="496056"/>
    <lineage>
        <taxon>Bacteria</taxon>
        <taxon>Pseudomonadati</taxon>
        <taxon>Bacteroidota</taxon>
        <taxon>Sphingobacteriia</taxon>
        <taxon>Sphingobacteriales</taxon>
        <taxon>Sphingobacteriaceae</taxon>
        <taxon>Anseongella</taxon>
    </lineage>
</organism>
<protein>
    <submittedName>
        <fullName evidence="19">Iron complex outermembrane receptor protein</fullName>
    </submittedName>
</protein>
<keyword evidence="7 16" id="KW-0732">Signal</keyword>
<feature type="signal peptide" evidence="16">
    <location>
        <begin position="1"/>
        <end position="19"/>
    </location>
</feature>
<feature type="domain" description="TonB-dependent receptor plug" evidence="18">
    <location>
        <begin position="129"/>
        <end position="222"/>
    </location>
</feature>
<evidence type="ECO:0000256" key="2">
    <source>
        <dbReference type="ARBA" id="ARBA00009810"/>
    </source>
</evidence>
<dbReference type="InterPro" id="IPR000531">
    <property type="entry name" value="Beta-barrel_TonB"/>
</dbReference>
<evidence type="ECO:0000256" key="16">
    <source>
        <dbReference type="SAM" id="SignalP"/>
    </source>
</evidence>
<evidence type="ECO:0000256" key="15">
    <source>
        <dbReference type="RuleBase" id="RU003357"/>
    </source>
</evidence>
<dbReference type="GO" id="GO:0009279">
    <property type="term" value="C:cell outer membrane"/>
    <property type="evidence" value="ECO:0007669"/>
    <property type="project" value="UniProtKB-SubCell"/>
</dbReference>
<evidence type="ECO:0000313" key="20">
    <source>
        <dbReference type="Proteomes" id="UP000295807"/>
    </source>
</evidence>
<keyword evidence="10 15" id="KW-0798">TonB box</keyword>
<keyword evidence="3 14" id="KW-0813">Transport</keyword>
<comment type="subcellular location">
    <subcellularLocation>
        <location evidence="1 14">Cell outer membrane</location>
        <topology evidence="1 14">Multi-pass membrane protein</topology>
    </subcellularLocation>
</comment>
<dbReference type="EMBL" id="SMAD01000002">
    <property type="protein sequence ID" value="TCS88890.1"/>
    <property type="molecule type" value="Genomic_DNA"/>
</dbReference>
<dbReference type="Pfam" id="PF00593">
    <property type="entry name" value="TonB_dep_Rec_b-barrel"/>
    <property type="match status" value="1"/>
</dbReference>
<dbReference type="GO" id="GO:0015891">
    <property type="term" value="P:siderophore transport"/>
    <property type="evidence" value="ECO:0007669"/>
    <property type="project" value="InterPro"/>
</dbReference>
<evidence type="ECO:0000256" key="1">
    <source>
        <dbReference type="ARBA" id="ARBA00004571"/>
    </source>
</evidence>
<dbReference type="PANTHER" id="PTHR32552">
    <property type="entry name" value="FERRICHROME IRON RECEPTOR-RELATED"/>
    <property type="match status" value="1"/>
</dbReference>
<keyword evidence="9" id="KW-0406">Ion transport</keyword>
<evidence type="ECO:0000256" key="13">
    <source>
        <dbReference type="ARBA" id="ARBA00023237"/>
    </source>
</evidence>
<evidence type="ECO:0000256" key="12">
    <source>
        <dbReference type="ARBA" id="ARBA00023170"/>
    </source>
</evidence>
<proteinExistence type="inferred from homology"/>
<dbReference type="InterPro" id="IPR037066">
    <property type="entry name" value="Plug_dom_sf"/>
</dbReference>
<sequence>MKILFPLAILLGAIFTAQGQTGTVAGTVSTAEGRPAPNVSLSLENTYKRTATNANGEFRLSQVKAGDYIIVATYAGIETRQSVHVDAGELTTVEIILRQYTELDQVVVEADAYKEEGEYVAKMPLERIENPQVYHSIGSGILEAQLATDFDKALKNAPGLQKMWESTGRGGDGAGYYSMRGFAVQPTLVNGLPGLTNGSLDPANIESIQVIKGPSGTLFGSSLISYGGLINTVTKKPYQGFGGEAAYVAGSFGLNRITADVNAPLNKANDIIMRVNTAFHSENSFQDAGFKRSFFLAPSLSYEVNERLSFLLSAELLTAEGTNPTMLFLNRSGPLQYENLADLNYDPDLSLTSNDITIKNPRYNVQTEMIYQISPEWTSQTVVSRGFAKSDGYYSYLWDNGYDKPQFSVFISDQNAHSLTTDIQQNFTGDFRIGGLRNRLVVGLDYFHRQTHDFSSGYPWFYDVSPRGEIDYVDPYTGETVAPRYLTKESVDAVLASSSRANLNTKDETYSIYFSDVINITPELLAMASLRLDHFNTKGDVSTDEDDYEQTALSPKFGLVYQPIPNKLSVFANYMNGFKNVAPATVSDINGENPVTKTFEPEHANQAEFGIKTDLFEGRLSSTISVYDIKVSNKVMPDPANINNSLQGGEIESKGLEVDLNLRPVPGLSILAGYSYNDSKVLRGIEESAFEEAGKRPGEAGPKNLFNAWATYEFSKGALRGWGLGFGANSASELIILDSRATGKFTVPGYTVLDASVFYNTEKFRITLKLDNLSNEEYYTGWSTINPQRPRSFAAGLTYRF</sequence>
<evidence type="ECO:0000256" key="6">
    <source>
        <dbReference type="ARBA" id="ARBA00022692"/>
    </source>
</evidence>
<evidence type="ECO:0000256" key="3">
    <source>
        <dbReference type="ARBA" id="ARBA00022448"/>
    </source>
</evidence>
<comment type="similarity">
    <text evidence="2 14 15">Belongs to the TonB-dependent receptor family.</text>
</comment>
<dbReference type="CDD" id="cd01347">
    <property type="entry name" value="ligand_gated_channel"/>
    <property type="match status" value="1"/>
</dbReference>
<dbReference type="Proteomes" id="UP000295807">
    <property type="component" value="Unassembled WGS sequence"/>
</dbReference>
<evidence type="ECO:0000256" key="9">
    <source>
        <dbReference type="ARBA" id="ARBA00023065"/>
    </source>
</evidence>
<keyword evidence="6 14" id="KW-0812">Transmembrane</keyword>
<keyword evidence="12 19" id="KW-0675">Receptor</keyword>
<keyword evidence="4 14" id="KW-1134">Transmembrane beta strand</keyword>
<evidence type="ECO:0000313" key="19">
    <source>
        <dbReference type="EMBL" id="TCS88890.1"/>
    </source>
</evidence>
<keyword evidence="13 14" id="KW-0998">Cell outer membrane</keyword>
<keyword evidence="8" id="KW-0408">Iron</keyword>
<evidence type="ECO:0000259" key="18">
    <source>
        <dbReference type="Pfam" id="PF07715"/>
    </source>
</evidence>
<dbReference type="Pfam" id="PF13715">
    <property type="entry name" value="CarbopepD_reg_2"/>
    <property type="match status" value="1"/>
</dbReference>
<evidence type="ECO:0000256" key="7">
    <source>
        <dbReference type="ARBA" id="ARBA00022729"/>
    </source>
</evidence>
<keyword evidence="20" id="KW-1185">Reference proteome</keyword>
<comment type="caution">
    <text evidence="19">The sequence shown here is derived from an EMBL/GenBank/DDBJ whole genome shotgun (WGS) entry which is preliminary data.</text>
</comment>
<evidence type="ECO:0000259" key="17">
    <source>
        <dbReference type="Pfam" id="PF00593"/>
    </source>
</evidence>